<dbReference type="Proteomes" id="UP001163046">
    <property type="component" value="Unassembled WGS sequence"/>
</dbReference>
<feature type="chain" id="PRO_5040956444" evidence="3">
    <location>
        <begin position="21"/>
        <end position="297"/>
    </location>
</feature>
<organism evidence="4 5">
    <name type="scientific">Desmophyllum pertusum</name>
    <dbReference type="NCBI Taxonomy" id="174260"/>
    <lineage>
        <taxon>Eukaryota</taxon>
        <taxon>Metazoa</taxon>
        <taxon>Cnidaria</taxon>
        <taxon>Anthozoa</taxon>
        <taxon>Hexacorallia</taxon>
        <taxon>Scleractinia</taxon>
        <taxon>Caryophylliina</taxon>
        <taxon>Caryophylliidae</taxon>
        <taxon>Desmophyllum</taxon>
    </lineage>
</organism>
<evidence type="ECO:0000256" key="3">
    <source>
        <dbReference type="SAM" id="SignalP"/>
    </source>
</evidence>
<evidence type="ECO:0000256" key="2">
    <source>
        <dbReference type="SAM" id="Phobius"/>
    </source>
</evidence>
<accession>A0A9X0A7L9</accession>
<reference evidence="4" key="1">
    <citation type="submission" date="2023-01" db="EMBL/GenBank/DDBJ databases">
        <title>Genome assembly of the deep-sea coral Lophelia pertusa.</title>
        <authorList>
            <person name="Herrera S."/>
            <person name="Cordes E."/>
        </authorList>
    </citation>
    <scope>NUCLEOTIDE SEQUENCE</scope>
    <source>
        <strain evidence="4">USNM1676648</strain>
        <tissue evidence="4">Polyp</tissue>
    </source>
</reference>
<evidence type="ECO:0000313" key="5">
    <source>
        <dbReference type="Proteomes" id="UP001163046"/>
    </source>
</evidence>
<comment type="caution">
    <text evidence="4">The sequence shown here is derived from an EMBL/GenBank/DDBJ whole genome shotgun (WGS) entry which is preliminary data.</text>
</comment>
<dbReference type="InterPro" id="IPR009011">
    <property type="entry name" value="Man6P_isomerase_rcpt-bd_dom_sf"/>
</dbReference>
<keyword evidence="2" id="KW-1133">Transmembrane helix</keyword>
<gene>
    <name evidence="4" type="ORF">OS493_000743</name>
</gene>
<dbReference type="SUPFAM" id="SSF50911">
    <property type="entry name" value="Mannose 6-phosphate receptor domain"/>
    <property type="match status" value="1"/>
</dbReference>
<feature type="region of interest" description="Disordered" evidence="1">
    <location>
        <begin position="245"/>
        <end position="297"/>
    </location>
</feature>
<evidence type="ECO:0000313" key="4">
    <source>
        <dbReference type="EMBL" id="KAJ7394906.1"/>
    </source>
</evidence>
<proteinExistence type="predicted"/>
<dbReference type="EMBL" id="MU825396">
    <property type="protein sequence ID" value="KAJ7394906.1"/>
    <property type="molecule type" value="Genomic_DNA"/>
</dbReference>
<dbReference type="AlphaFoldDB" id="A0A9X0A7L9"/>
<feature type="transmembrane region" description="Helical" evidence="2">
    <location>
        <begin position="215"/>
        <end position="236"/>
    </location>
</feature>
<keyword evidence="3" id="KW-0732">Signal</keyword>
<feature type="signal peptide" evidence="3">
    <location>
        <begin position="1"/>
        <end position="20"/>
    </location>
</feature>
<keyword evidence="5" id="KW-1185">Reference proteome</keyword>
<keyword evidence="2" id="KW-0812">Transmembrane</keyword>
<name>A0A9X0A7L9_9CNID</name>
<dbReference type="Gene3D" id="2.70.130.10">
    <property type="entry name" value="Mannose-6-phosphate receptor binding domain"/>
    <property type="match status" value="1"/>
</dbReference>
<feature type="compositionally biased region" description="Basic and acidic residues" evidence="1">
    <location>
        <begin position="272"/>
        <end position="291"/>
    </location>
</feature>
<keyword evidence="2" id="KW-0472">Membrane</keyword>
<dbReference type="OrthoDB" id="5955080at2759"/>
<protein>
    <submittedName>
        <fullName evidence="4">Uncharacterized protein</fullName>
    </submittedName>
</protein>
<evidence type="ECO:0000256" key="1">
    <source>
        <dbReference type="SAM" id="MobiDB-lite"/>
    </source>
</evidence>
<sequence length="297" mass="33222">MSLSWLKYFVWVALIHTSFQYQGPDGNFSGISNDSTMLSYSAKPIRDNCVCSDKHGKIYNLLPIANNGTRRFKVKHKGYWFSYNPCISFKEGKGRGCQSDVAICWWAQNGGPDTYKTIGKQSKAKCHFNKTKKTLVYRSSAYPHRKVKVQVKCDKNKTKKEDALFEIIPDEDDWVFRLTHLCGCGDGCPIDPVKPIDPAKRTGTTPAVPFDPMRIATPVASSVGTAVLILVVLWCLKRRNNDNGNNEQQNLLGNGAGDQYENVIRPPVEESNSERRSRPVPDGSSRDKADVNRSANA</sequence>